<keyword evidence="2" id="KW-1185">Reference proteome</keyword>
<comment type="caution">
    <text evidence="1">The sequence shown here is derived from an EMBL/GenBank/DDBJ whole genome shotgun (WGS) entry which is preliminary data.</text>
</comment>
<name>A0A9D4U7T6_ADICA</name>
<evidence type="ECO:0000313" key="2">
    <source>
        <dbReference type="Proteomes" id="UP000886520"/>
    </source>
</evidence>
<dbReference type="AlphaFoldDB" id="A0A9D4U7T6"/>
<dbReference type="OrthoDB" id="1899182at2759"/>
<proteinExistence type="predicted"/>
<evidence type="ECO:0000313" key="1">
    <source>
        <dbReference type="EMBL" id="KAI5062592.1"/>
    </source>
</evidence>
<dbReference type="SUPFAM" id="SSF117281">
    <property type="entry name" value="Kelch motif"/>
    <property type="match status" value="1"/>
</dbReference>
<dbReference type="Gene3D" id="2.120.10.80">
    <property type="entry name" value="Kelch-type beta propeller"/>
    <property type="match status" value="1"/>
</dbReference>
<dbReference type="PANTHER" id="PTHR47590:SF7">
    <property type="entry name" value="OS06G0711700 PROTEIN"/>
    <property type="match status" value="1"/>
</dbReference>
<protein>
    <submittedName>
        <fullName evidence="1">Uncharacterized protein</fullName>
    </submittedName>
</protein>
<reference evidence="1" key="1">
    <citation type="submission" date="2021-01" db="EMBL/GenBank/DDBJ databases">
        <title>Adiantum capillus-veneris genome.</title>
        <authorList>
            <person name="Fang Y."/>
            <person name="Liao Q."/>
        </authorList>
    </citation>
    <scope>NUCLEOTIDE SEQUENCE</scope>
    <source>
        <strain evidence="1">H3</strain>
        <tissue evidence="1">Leaf</tissue>
    </source>
</reference>
<dbReference type="Proteomes" id="UP000886520">
    <property type="component" value="Chromosome 22"/>
</dbReference>
<organism evidence="1 2">
    <name type="scientific">Adiantum capillus-veneris</name>
    <name type="common">Maidenhair fern</name>
    <dbReference type="NCBI Taxonomy" id="13818"/>
    <lineage>
        <taxon>Eukaryota</taxon>
        <taxon>Viridiplantae</taxon>
        <taxon>Streptophyta</taxon>
        <taxon>Embryophyta</taxon>
        <taxon>Tracheophyta</taxon>
        <taxon>Polypodiopsida</taxon>
        <taxon>Polypodiidae</taxon>
        <taxon>Polypodiales</taxon>
        <taxon>Pteridineae</taxon>
        <taxon>Pteridaceae</taxon>
        <taxon>Vittarioideae</taxon>
        <taxon>Adiantum</taxon>
    </lineage>
</organism>
<dbReference type="EMBL" id="JABFUD020000022">
    <property type="protein sequence ID" value="KAI5062592.1"/>
    <property type="molecule type" value="Genomic_DNA"/>
</dbReference>
<gene>
    <name evidence="1" type="ORF">GOP47_0023131</name>
</gene>
<sequence>MASSSPSPLLPGLPDDLGLLCLARVPSLSLLWRVSPSWQALWLYTLLHDSSIAPDPTDPASASAGNGPSAFSWHAFDPITNRWHRLPPFPHLVEFQLTSPSFIGHLHSVQCASSHDKLFMVAGSRHGNDHTAERISSGFCSDRRPLEPALESPLIFDTQTRVWTEGAPFRVPRKWCTCGTASGKLIVASGCGKDWDVTVSKSAEMYDPENRKWVTLDHLKSSKFSGEAISAVNYEGRLHMVSGKGVFWKVGVIFDPKTGRWLDMPLGMRKGWNGPCVVLDGKLLVLEDVTGRLKAYNHNEDNWSTLMRDDMLKNMEQLTAGGPGKLCGIVRAPHGSSPLIRDVIHIVDISNTPSVKVLNPPFGQVVALQVLSRTSLQADNEFK</sequence>
<accession>A0A9D4U7T6</accession>
<dbReference type="InterPro" id="IPR015915">
    <property type="entry name" value="Kelch-typ_b-propeller"/>
</dbReference>
<dbReference type="PANTHER" id="PTHR47590">
    <property type="entry name" value="F-BOX/KELCH-REPEAT PROTEIN SKIP25"/>
    <property type="match status" value="1"/>
</dbReference>